<dbReference type="AlphaFoldDB" id="A0A8C4R7C6"/>
<feature type="compositionally biased region" description="Polar residues" evidence="2">
    <location>
        <begin position="647"/>
        <end position="656"/>
    </location>
</feature>
<dbReference type="SUPFAM" id="SSF48371">
    <property type="entry name" value="ARM repeat"/>
    <property type="match status" value="1"/>
</dbReference>
<dbReference type="InterPro" id="IPR026136">
    <property type="entry name" value="RIPOR3"/>
</dbReference>
<name>A0A8C4R7C6_EPTBU</name>
<proteinExistence type="inferred from homology"/>
<feature type="region of interest" description="Disordered" evidence="2">
    <location>
        <begin position="72"/>
        <end position="98"/>
    </location>
</feature>
<feature type="compositionally biased region" description="Polar residues" evidence="2">
    <location>
        <begin position="10"/>
        <end position="20"/>
    </location>
</feature>
<dbReference type="Ensembl" id="ENSEBUT00000027014.1">
    <property type="protein sequence ID" value="ENSEBUP00000026438.1"/>
    <property type="gene ID" value="ENSEBUG00000016243.1"/>
</dbReference>
<feature type="compositionally biased region" description="Low complexity" evidence="2">
    <location>
        <begin position="406"/>
        <end position="426"/>
    </location>
</feature>
<dbReference type="Pfam" id="PF15903">
    <property type="entry name" value="PL48"/>
    <property type="match status" value="1"/>
</dbReference>
<dbReference type="Proteomes" id="UP000694388">
    <property type="component" value="Unplaced"/>
</dbReference>
<feature type="region of interest" description="Disordered" evidence="2">
    <location>
        <begin position="468"/>
        <end position="489"/>
    </location>
</feature>
<dbReference type="GeneTree" id="ENSGT00940000153717"/>
<evidence type="ECO:0000256" key="1">
    <source>
        <dbReference type="ARBA" id="ARBA00005744"/>
    </source>
</evidence>
<evidence type="ECO:0000256" key="2">
    <source>
        <dbReference type="SAM" id="MobiDB-lite"/>
    </source>
</evidence>
<dbReference type="InterPro" id="IPR016024">
    <property type="entry name" value="ARM-type_fold"/>
</dbReference>
<reference evidence="4" key="2">
    <citation type="submission" date="2025-09" db="UniProtKB">
        <authorList>
            <consortium name="Ensembl"/>
        </authorList>
    </citation>
    <scope>IDENTIFICATION</scope>
</reference>
<evidence type="ECO:0000259" key="3">
    <source>
        <dbReference type="Pfam" id="PF15903"/>
    </source>
</evidence>
<comment type="similarity">
    <text evidence="1">Belongs to the RIPOR family.</text>
</comment>
<protein>
    <submittedName>
        <fullName evidence="4">RHO family interacting cell polarization regulator 2</fullName>
    </submittedName>
</protein>
<dbReference type="PANTHER" id="PTHR15829:SF13">
    <property type="entry name" value="FAM65 N-TERMINAL DOMAIN-CONTAINING PROTEIN"/>
    <property type="match status" value="1"/>
</dbReference>
<feature type="region of interest" description="Disordered" evidence="2">
    <location>
        <begin position="630"/>
        <end position="656"/>
    </location>
</feature>
<feature type="region of interest" description="Disordered" evidence="2">
    <location>
        <begin position="364"/>
        <end position="429"/>
    </location>
</feature>
<sequence>MALRNETALPEQNSSACQSFINPNRHSTVEVRAHLRGMHHRPGVMSVASNFDPATLTRSHSFGGFFGQPEKGHRSRLLTNPGSFTAPVRRGQSLGGRYMTTPRMPQPTRFEEIHASVKFGLGECLELNQNDLENLQSQMNGIRRDSRLGFCYELDKQIKATERFIRRIEFHLSKVDQLYEAYNVQNRLRDGANKMLQAFTTSPASKQARESMVEVNRNFKECCERMCSIENEFENYLGEFHVKMKGLVGFARLCPGDHYEVSLRYGRQRWRLRGKIEADGQQSWLKDDMVLQPIIAEFLSIKVLELKRIAAHILVGHVTCDPKDLFRATPQVMTVDVNDLGTVKLNLTVSWLPFEQEGQILRSTSSTKLSSTNNSKKCSSQCSNSPPGTPLSNTKAYFDESDNGDDGSSMFSNSSSSLAPSSCPSDTTQSQVAVSTPCHFACKACETDSISSSEGVEVNPRWNTSSNRLSAASMSNTSQKTTPSYPDYGPKHDASAGIMERKMVSSGDLSPLRHGDDALDLNPVELDALEETSVTRQLVKKLSSSGTGSGPQMSRGSLRQKVGGTKLEEALQMLNLDLDAWLGQPGLEDLHAMATRLEQVLQGTVCGGRSRGSSASLTVESALGSFDFLNTDDDLHSPEDPVKGYHSESQSNSSGMTSIALTEDTGIGTSVDGSPVPMTTGDEGLDQALLEHTQYILRLLERLRRCRSLESPEVPVMQLLDGQANVLRMLVEVTMKTSAGRAVKAHNVYPDNGGNGGFLALWNEICLPGTSFYHQRSDIVQQHLRAYVEPVLLKEHLGLLGEVLQGLVKGMRDHMEKEPGSITLFQFTMYLEREASEGLQDLVARRAREMLVVKELQTAEDNITSLTSAWASTSPSDPALVILIDLLLDGGIEKQHVVADLLSNMCAEQDKRRAKVLSSLVQMLEAEEYRQRKAACKALAGILVNCNKSDILHMGGFSVEGNTTL</sequence>
<accession>A0A8C4R7C6</accession>
<keyword evidence="5" id="KW-1185">Reference proteome</keyword>
<feature type="compositionally biased region" description="Low complexity" evidence="2">
    <location>
        <begin position="364"/>
        <end position="385"/>
    </location>
</feature>
<evidence type="ECO:0000313" key="4">
    <source>
        <dbReference type="Ensembl" id="ENSEBUP00000026438.1"/>
    </source>
</evidence>
<feature type="region of interest" description="Disordered" evidence="2">
    <location>
        <begin position="1"/>
        <end position="20"/>
    </location>
</feature>
<dbReference type="InterPro" id="IPR011989">
    <property type="entry name" value="ARM-like"/>
</dbReference>
<dbReference type="PANTHER" id="PTHR15829">
    <property type="entry name" value="PROTEIN KINASE PKN/PRK1, EFFECTOR"/>
    <property type="match status" value="1"/>
</dbReference>
<organism evidence="4 5">
    <name type="scientific">Eptatretus burgeri</name>
    <name type="common">Inshore hagfish</name>
    <dbReference type="NCBI Taxonomy" id="7764"/>
    <lineage>
        <taxon>Eukaryota</taxon>
        <taxon>Metazoa</taxon>
        <taxon>Chordata</taxon>
        <taxon>Craniata</taxon>
        <taxon>Vertebrata</taxon>
        <taxon>Cyclostomata</taxon>
        <taxon>Myxini</taxon>
        <taxon>Myxiniformes</taxon>
        <taxon>Myxinidae</taxon>
        <taxon>Eptatretinae</taxon>
        <taxon>Eptatretus</taxon>
    </lineage>
</organism>
<feature type="compositionally biased region" description="Polar residues" evidence="2">
    <location>
        <begin position="468"/>
        <end position="484"/>
    </location>
</feature>
<reference evidence="4" key="1">
    <citation type="submission" date="2025-08" db="UniProtKB">
        <authorList>
            <consortium name="Ensembl"/>
        </authorList>
    </citation>
    <scope>IDENTIFICATION</scope>
</reference>
<dbReference type="Gene3D" id="1.25.10.10">
    <property type="entry name" value="Leucine-rich Repeat Variant"/>
    <property type="match status" value="1"/>
</dbReference>
<feature type="domain" description="FAM65 N-terminal" evidence="3">
    <location>
        <begin position="57"/>
        <end position="399"/>
    </location>
</feature>
<dbReference type="InterPro" id="IPR031780">
    <property type="entry name" value="FAM65_N"/>
</dbReference>
<evidence type="ECO:0000313" key="5">
    <source>
        <dbReference type="Proteomes" id="UP000694388"/>
    </source>
</evidence>
<feature type="compositionally biased region" description="Basic and acidic residues" evidence="2">
    <location>
        <begin position="633"/>
        <end position="646"/>
    </location>
</feature>